<evidence type="ECO:0000256" key="2">
    <source>
        <dbReference type="ARBA" id="ARBA00023002"/>
    </source>
</evidence>
<evidence type="ECO:0000313" key="3">
    <source>
        <dbReference type="EMBL" id="QKQ26970.1"/>
    </source>
</evidence>
<dbReference type="Pfam" id="PF13738">
    <property type="entry name" value="Pyr_redox_3"/>
    <property type="match status" value="1"/>
</dbReference>
<keyword evidence="4" id="KW-1185">Reference proteome</keyword>
<dbReference type="Proteomes" id="UP000509658">
    <property type="component" value="Chromosome"/>
</dbReference>
<accession>A0A6N0HXB1</accession>
<dbReference type="EMBL" id="CP054491">
    <property type="protein sequence ID" value="QKQ26970.1"/>
    <property type="molecule type" value="Genomic_DNA"/>
</dbReference>
<dbReference type="AlphaFoldDB" id="A0A6N0HXB1"/>
<dbReference type="InterPro" id="IPR050097">
    <property type="entry name" value="Ferredoxin-NADP_redctase_2"/>
</dbReference>
<dbReference type="PANTHER" id="PTHR48105">
    <property type="entry name" value="THIOREDOXIN REDUCTASE 1-RELATED-RELATED"/>
    <property type="match status" value="1"/>
</dbReference>
<organism evidence="3 4">
    <name type="scientific">Candidatus Reidiella endopervernicosa</name>
    <dbReference type="NCBI Taxonomy" id="2738883"/>
    <lineage>
        <taxon>Bacteria</taxon>
        <taxon>Pseudomonadati</taxon>
        <taxon>Pseudomonadota</taxon>
        <taxon>Gammaproteobacteria</taxon>
        <taxon>Candidatus Reidiella</taxon>
    </lineage>
</organism>
<evidence type="ECO:0000256" key="1">
    <source>
        <dbReference type="ARBA" id="ARBA00022630"/>
    </source>
</evidence>
<dbReference type="KEGG" id="rev:HUE57_12295"/>
<dbReference type="GO" id="GO:0016491">
    <property type="term" value="F:oxidoreductase activity"/>
    <property type="evidence" value="ECO:0007669"/>
    <property type="project" value="UniProtKB-KW"/>
</dbReference>
<gene>
    <name evidence="3" type="ORF">HUE57_12295</name>
</gene>
<evidence type="ECO:0000313" key="4">
    <source>
        <dbReference type="Proteomes" id="UP000509658"/>
    </source>
</evidence>
<dbReference type="InterPro" id="IPR036188">
    <property type="entry name" value="FAD/NAD-bd_sf"/>
</dbReference>
<sequence length="163" mass="17780">MLPQNSDSRARTLLLAIGRRGTPRKLGVPGEEQNKVVYRLVDAEQYRGQSVVVVGGGDSALEAAASLAEEEGTEVTLSYRSEAFNRAKEKNRQRVQAAEAAGNLKVLFRSNVKRITEDRIEIEQQGELIEQSNDAVIVLAGGILPTPFLKQIGIDIETKYGTA</sequence>
<proteinExistence type="predicted"/>
<dbReference type="SUPFAM" id="SSF51905">
    <property type="entry name" value="FAD/NAD(P)-binding domain"/>
    <property type="match status" value="1"/>
</dbReference>
<dbReference type="RefSeq" id="WP_174673289.1">
    <property type="nucleotide sequence ID" value="NZ_CP054491.1"/>
</dbReference>
<keyword evidence="2" id="KW-0560">Oxidoreductase</keyword>
<dbReference type="PRINTS" id="PR00469">
    <property type="entry name" value="PNDRDTASEII"/>
</dbReference>
<dbReference type="Gene3D" id="3.50.50.60">
    <property type="entry name" value="FAD/NAD(P)-binding domain"/>
    <property type="match status" value="1"/>
</dbReference>
<name>A0A6N0HXB1_9GAMM</name>
<keyword evidence="1" id="KW-0285">Flavoprotein</keyword>
<reference evidence="3 4" key="1">
    <citation type="submission" date="2020-05" db="EMBL/GenBank/DDBJ databases">
        <title>Horizontal transmission and recombination maintain forever young bacterial symbiont genomes.</title>
        <authorList>
            <person name="Russell S.L."/>
            <person name="Pepper-Tunick E."/>
            <person name="Svedberg J."/>
            <person name="Byrne A."/>
            <person name="Ruelas Castillo J."/>
            <person name="Vollmers C."/>
            <person name="Beinart R.A."/>
            <person name="Corbett-Detig R."/>
        </authorList>
    </citation>
    <scope>NUCLEOTIDE SEQUENCE [LARGE SCALE GENOMIC DNA]</scope>
    <source>
        <strain evidence="3">Santa_Monica_outfall</strain>
    </source>
</reference>
<protein>
    <submittedName>
        <fullName evidence="3">NAD(P)-binding domain-containing protein</fullName>
    </submittedName>
</protein>